<proteinExistence type="predicted"/>
<dbReference type="STRING" id="1313304.CALK_2356"/>
<gene>
    <name evidence="2" type="ORF">CALK_2356</name>
</gene>
<dbReference type="RefSeq" id="WP_022637712.1">
    <property type="nucleotide sequence ID" value="NZ_ASJR01000032.1"/>
</dbReference>
<accession>U7D8N0</accession>
<evidence type="ECO:0000313" key="3">
    <source>
        <dbReference type="Proteomes" id="UP000017148"/>
    </source>
</evidence>
<evidence type="ECO:0008006" key="4">
    <source>
        <dbReference type="Google" id="ProtNLM"/>
    </source>
</evidence>
<keyword evidence="3" id="KW-1185">Reference proteome</keyword>
<reference evidence="2 3" key="1">
    <citation type="journal article" date="2013" name="Environ. Microbiol.">
        <title>Genome analysis of Chitinivibrio alkaliphilus gen. nov., sp. nov., a novel extremely haloalkaliphilic anaerobic chitinolytic bacterium from the candidate phylum Termite Group 3.</title>
        <authorList>
            <person name="Sorokin D.Y."/>
            <person name="Gumerov V.M."/>
            <person name="Rakitin A.L."/>
            <person name="Beletsky A.V."/>
            <person name="Damste J.S."/>
            <person name="Muyzer G."/>
            <person name="Mardanov A.V."/>
            <person name="Ravin N.V."/>
        </authorList>
    </citation>
    <scope>NUCLEOTIDE SEQUENCE [LARGE SCALE GENOMIC DNA]</scope>
    <source>
        <strain evidence="2 3">ACht1</strain>
    </source>
</reference>
<dbReference type="Proteomes" id="UP000017148">
    <property type="component" value="Unassembled WGS sequence"/>
</dbReference>
<sequence length="148" mass="16576">MRQQKILITALILFISVASASALERAAIPFSFNSSFGEPASGVRLHFTDVYALEPLLGFHFQEDNSHFRFSIRNLFYISEIGTFEPYFVAALRGDFDGNFGLDGRFALQHTLTGPLDIVGEVGFNTDFDPFQFYSAQAGLGIVFYIRQ</sequence>
<evidence type="ECO:0000313" key="2">
    <source>
        <dbReference type="EMBL" id="ERP30790.1"/>
    </source>
</evidence>
<name>U7D8N0_9BACT</name>
<feature type="signal peptide" evidence="1">
    <location>
        <begin position="1"/>
        <end position="22"/>
    </location>
</feature>
<comment type="caution">
    <text evidence="2">The sequence shown here is derived from an EMBL/GenBank/DDBJ whole genome shotgun (WGS) entry which is preliminary data.</text>
</comment>
<keyword evidence="1" id="KW-0732">Signal</keyword>
<protein>
    <recommendedName>
        <fullName evidence="4">Secreted protein</fullName>
    </recommendedName>
</protein>
<organism evidence="2 3">
    <name type="scientific">Chitinivibrio alkaliphilus ACht1</name>
    <dbReference type="NCBI Taxonomy" id="1313304"/>
    <lineage>
        <taxon>Bacteria</taxon>
        <taxon>Pseudomonadati</taxon>
        <taxon>Fibrobacterota</taxon>
        <taxon>Chitinivibrionia</taxon>
        <taxon>Chitinivibrionales</taxon>
        <taxon>Chitinivibrionaceae</taxon>
        <taxon>Chitinivibrio</taxon>
    </lineage>
</organism>
<feature type="chain" id="PRO_5004679072" description="Secreted protein" evidence="1">
    <location>
        <begin position="23"/>
        <end position="148"/>
    </location>
</feature>
<evidence type="ECO:0000256" key="1">
    <source>
        <dbReference type="SAM" id="SignalP"/>
    </source>
</evidence>
<dbReference type="EMBL" id="ASJR01000032">
    <property type="protein sequence ID" value="ERP30790.1"/>
    <property type="molecule type" value="Genomic_DNA"/>
</dbReference>
<dbReference type="AlphaFoldDB" id="U7D8N0"/>